<accession>A0A1E3AQ07</accession>
<sequence>MNQVVFWLILLIILVAIEIATMGLTTIWFAGGAFVAIIAAALNTPLYVQITLFLIVSVVLLLFTRPIAMKYFNKDRIKTNAESLIGKQAVVTEDIDNLLAVGLVSINGQEWTARNVVDGMKIPKGTVVIVRAISGVKLIVEERREGM</sequence>
<gene>
    <name evidence="8" type="ORF">BEH84_03232</name>
    <name evidence="7" type="ORF">BEI61_00422</name>
</gene>
<dbReference type="InterPro" id="IPR052165">
    <property type="entry name" value="Membrane_assoc_protease"/>
</dbReference>
<reference evidence="9 10" key="1">
    <citation type="submission" date="2016-07" db="EMBL/GenBank/DDBJ databases">
        <title>Characterization of isolates of Eisenbergiella tayi derived from blood cultures, using whole genome sequencing.</title>
        <authorList>
            <person name="Burdz T."/>
            <person name="Wiebe D."/>
            <person name="Huynh C."/>
            <person name="Bernard K."/>
        </authorList>
    </citation>
    <scope>NUCLEOTIDE SEQUENCE [LARGE SCALE GENOMIC DNA]</scope>
    <source>
        <strain evidence="7 9">NML 110608</strain>
        <strain evidence="8 10">NML 120489</strain>
    </source>
</reference>
<keyword evidence="4 5" id="KW-0472">Membrane</keyword>
<evidence type="ECO:0000256" key="2">
    <source>
        <dbReference type="ARBA" id="ARBA00022692"/>
    </source>
</evidence>
<comment type="subcellular location">
    <subcellularLocation>
        <location evidence="1">Membrane</location>
        <topology evidence="1">Multi-pass membrane protein</topology>
    </subcellularLocation>
</comment>
<dbReference type="RefSeq" id="WP_009256217.1">
    <property type="nucleotide sequence ID" value="NZ_BAABXS010000001.1"/>
</dbReference>
<proteinExistence type="predicted"/>
<dbReference type="AlphaFoldDB" id="A0A1E3AQ07"/>
<dbReference type="InterPro" id="IPR012340">
    <property type="entry name" value="NA-bd_OB-fold"/>
</dbReference>
<dbReference type="EMBL" id="MCGI01000003">
    <property type="protein sequence ID" value="ODM10803.1"/>
    <property type="molecule type" value="Genomic_DNA"/>
</dbReference>
<dbReference type="Proteomes" id="UP000095003">
    <property type="component" value="Unassembled WGS sequence"/>
</dbReference>
<evidence type="ECO:0000313" key="7">
    <source>
        <dbReference type="EMBL" id="ODM08793.1"/>
    </source>
</evidence>
<feature type="transmembrane region" description="Helical" evidence="5">
    <location>
        <begin position="46"/>
        <end position="68"/>
    </location>
</feature>
<comment type="caution">
    <text evidence="8">The sequence shown here is derived from an EMBL/GenBank/DDBJ whole genome shotgun (WGS) entry which is preliminary data.</text>
</comment>
<dbReference type="PANTHER" id="PTHR33507">
    <property type="entry name" value="INNER MEMBRANE PROTEIN YBBJ"/>
    <property type="match status" value="1"/>
</dbReference>
<feature type="transmembrane region" description="Helical" evidence="5">
    <location>
        <begin position="7"/>
        <end position="40"/>
    </location>
</feature>
<keyword evidence="3 5" id="KW-1133">Transmembrane helix</keyword>
<evidence type="ECO:0000256" key="3">
    <source>
        <dbReference type="ARBA" id="ARBA00022989"/>
    </source>
</evidence>
<dbReference type="GeneID" id="93302513"/>
<evidence type="ECO:0000259" key="6">
    <source>
        <dbReference type="Pfam" id="PF01957"/>
    </source>
</evidence>
<evidence type="ECO:0000313" key="9">
    <source>
        <dbReference type="Proteomes" id="UP000094067"/>
    </source>
</evidence>
<evidence type="ECO:0000313" key="10">
    <source>
        <dbReference type="Proteomes" id="UP000095003"/>
    </source>
</evidence>
<name>A0A1E3AQ07_9FIRM</name>
<dbReference type="Proteomes" id="UP000094067">
    <property type="component" value="Unassembled WGS sequence"/>
</dbReference>
<dbReference type="SUPFAM" id="SSF141322">
    <property type="entry name" value="NfeD domain-like"/>
    <property type="match status" value="1"/>
</dbReference>
<protein>
    <recommendedName>
        <fullName evidence="6">NfeD-like C-terminal domain-containing protein</fullName>
    </recommendedName>
</protein>
<dbReference type="EMBL" id="MCGH01000001">
    <property type="protein sequence ID" value="ODM08793.1"/>
    <property type="molecule type" value="Genomic_DNA"/>
</dbReference>
<dbReference type="PATRIC" id="fig|1432052.3.peg.3571"/>
<dbReference type="PANTHER" id="PTHR33507:SF3">
    <property type="entry name" value="INNER MEMBRANE PROTEIN YBBJ"/>
    <property type="match status" value="1"/>
</dbReference>
<organism evidence="8 10">
    <name type="scientific">Eisenbergiella tayi</name>
    <dbReference type="NCBI Taxonomy" id="1432052"/>
    <lineage>
        <taxon>Bacteria</taxon>
        <taxon>Bacillati</taxon>
        <taxon>Bacillota</taxon>
        <taxon>Clostridia</taxon>
        <taxon>Lachnospirales</taxon>
        <taxon>Lachnospiraceae</taxon>
        <taxon>Eisenbergiella</taxon>
    </lineage>
</organism>
<evidence type="ECO:0000256" key="1">
    <source>
        <dbReference type="ARBA" id="ARBA00004141"/>
    </source>
</evidence>
<feature type="domain" description="NfeD-like C-terminal" evidence="6">
    <location>
        <begin position="81"/>
        <end position="141"/>
    </location>
</feature>
<keyword evidence="2 5" id="KW-0812">Transmembrane</keyword>
<evidence type="ECO:0000256" key="4">
    <source>
        <dbReference type="ARBA" id="ARBA00023136"/>
    </source>
</evidence>
<dbReference type="GO" id="GO:0005886">
    <property type="term" value="C:plasma membrane"/>
    <property type="evidence" value="ECO:0007669"/>
    <property type="project" value="TreeGrafter"/>
</dbReference>
<dbReference type="InterPro" id="IPR002810">
    <property type="entry name" value="NfeD-like_C"/>
</dbReference>
<dbReference type="Gene3D" id="2.40.50.140">
    <property type="entry name" value="Nucleic acid-binding proteins"/>
    <property type="match status" value="1"/>
</dbReference>
<evidence type="ECO:0000313" key="8">
    <source>
        <dbReference type="EMBL" id="ODM10803.1"/>
    </source>
</evidence>
<dbReference type="Pfam" id="PF01957">
    <property type="entry name" value="NfeD"/>
    <property type="match status" value="1"/>
</dbReference>
<evidence type="ECO:0000256" key="5">
    <source>
        <dbReference type="SAM" id="Phobius"/>
    </source>
</evidence>